<dbReference type="InterPro" id="IPR036420">
    <property type="entry name" value="BRCT_dom_sf"/>
</dbReference>
<dbReference type="PROSITE" id="PS50172">
    <property type="entry name" value="BRCT"/>
    <property type="match status" value="1"/>
</dbReference>
<dbReference type="SUPFAM" id="SSF48403">
    <property type="entry name" value="Ankyrin repeat"/>
    <property type="match status" value="1"/>
</dbReference>
<dbReference type="OrthoDB" id="2384350at2759"/>
<gene>
    <name evidence="12" type="primary">LOC115884928</name>
</gene>
<keyword evidence="3 7" id="KW-0863">Zinc-finger</keyword>
<dbReference type="InterPro" id="IPR013083">
    <property type="entry name" value="Znf_RING/FYVE/PHD"/>
</dbReference>
<dbReference type="Pfam" id="PF12796">
    <property type="entry name" value="Ank_2"/>
    <property type="match status" value="1"/>
</dbReference>
<dbReference type="PRINTS" id="PR01415">
    <property type="entry name" value="ANKYRIN"/>
</dbReference>
<evidence type="ECO:0000259" key="9">
    <source>
        <dbReference type="PROSITE" id="PS50089"/>
    </source>
</evidence>
<dbReference type="InterPro" id="IPR017907">
    <property type="entry name" value="Znf_RING_CS"/>
</dbReference>
<dbReference type="PANTHER" id="PTHR24171:SF8">
    <property type="entry name" value="BRCA1-ASSOCIATED RING DOMAIN PROTEIN 1"/>
    <property type="match status" value="1"/>
</dbReference>
<evidence type="ECO:0000313" key="12">
    <source>
        <dbReference type="RefSeq" id="XP_030759509.1"/>
    </source>
</evidence>
<evidence type="ECO:0000256" key="1">
    <source>
        <dbReference type="ARBA" id="ARBA00022723"/>
    </source>
</evidence>
<dbReference type="Pfam" id="PF00023">
    <property type="entry name" value="Ank"/>
    <property type="match status" value="1"/>
</dbReference>
<dbReference type="PANTHER" id="PTHR24171">
    <property type="entry name" value="ANKYRIN REPEAT DOMAIN-CONTAINING PROTEIN 39-RELATED"/>
    <property type="match status" value="1"/>
</dbReference>
<dbReference type="GO" id="GO:0004842">
    <property type="term" value="F:ubiquitin-protein transferase activity"/>
    <property type="evidence" value="ECO:0007669"/>
    <property type="project" value="TreeGrafter"/>
</dbReference>
<feature type="repeat" description="ANK" evidence="6">
    <location>
        <begin position="212"/>
        <end position="244"/>
    </location>
</feature>
<dbReference type="GO" id="GO:0070531">
    <property type="term" value="C:BRCA1-A complex"/>
    <property type="evidence" value="ECO:0007669"/>
    <property type="project" value="TreeGrafter"/>
</dbReference>
<protein>
    <submittedName>
        <fullName evidence="12">BRCA1-associated RING domain protein 1-like</fullName>
    </submittedName>
</protein>
<evidence type="ECO:0000256" key="2">
    <source>
        <dbReference type="ARBA" id="ARBA00022737"/>
    </source>
</evidence>
<dbReference type="SMART" id="SM00248">
    <property type="entry name" value="ANK"/>
    <property type="match status" value="3"/>
</dbReference>
<dbReference type="Proteomes" id="UP000504635">
    <property type="component" value="Unplaced"/>
</dbReference>
<evidence type="ECO:0000256" key="5">
    <source>
        <dbReference type="ARBA" id="ARBA00023043"/>
    </source>
</evidence>
<feature type="domain" description="RING-type" evidence="9">
    <location>
        <begin position="20"/>
        <end position="58"/>
    </location>
</feature>
<keyword evidence="1" id="KW-0479">Metal-binding</keyword>
<dbReference type="InterPro" id="IPR036770">
    <property type="entry name" value="Ankyrin_rpt-contain_sf"/>
</dbReference>
<evidence type="ECO:0000256" key="8">
    <source>
        <dbReference type="SAM" id="MobiDB-lite"/>
    </source>
</evidence>
<dbReference type="Gene3D" id="3.40.50.10190">
    <property type="entry name" value="BRCT domain"/>
    <property type="match status" value="1"/>
</dbReference>
<feature type="repeat" description="ANK" evidence="6">
    <location>
        <begin position="179"/>
        <end position="211"/>
    </location>
</feature>
<evidence type="ECO:0000259" key="10">
    <source>
        <dbReference type="PROSITE" id="PS50172"/>
    </source>
</evidence>
<organism evidence="11 12">
    <name type="scientific">Sitophilus oryzae</name>
    <name type="common">Rice weevil</name>
    <name type="synonym">Curculio oryzae</name>
    <dbReference type="NCBI Taxonomy" id="7048"/>
    <lineage>
        <taxon>Eukaryota</taxon>
        <taxon>Metazoa</taxon>
        <taxon>Ecdysozoa</taxon>
        <taxon>Arthropoda</taxon>
        <taxon>Hexapoda</taxon>
        <taxon>Insecta</taxon>
        <taxon>Pterygota</taxon>
        <taxon>Neoptera</taxon>
        <taxon>Endopterygota</taxon>
        <taxon>Coleoptera</taxon>
        <taxon>Polyphaga</taxon>
        <taxon>Cucujiformia</taxon>
        <taxon>Curculionidae</taxon>
        <taxon>Dryophthorinae</taxon>
        <taxon>Sitophilus</taxon>
    </lineage>
</organism>
<dbReference type="PROSITE" id="PS50089">
    <property type="entry name" value="ZF_RING_2"/>
    <property type="match status" value="1"/>
</dbReference>
<evidence type="ECO:0000313" key="11">
    <source>
        <dbReference type="Proteomes" id="UP000504635"/>
    </source>
</evidence>
<dbReference type="GO" id="GO:0085020">
    <property type="term" value="P:protein K6-linked ubiquitination"/>
    <property type="evidence" value="ECO:0007669"/>
    <property type="project" value="TreeGrafter"/>
</dbReference>
<dbReference type="Pfam" id="PF13923">
    <property type="entry name" value="zf-C3HC4_2"/>
    <property type="match status" value="1"/>
</dbReference>
<dbReference type="GeneID" id="115884928"/>
<reference evidence="12" key="1">
    <citation type="submission" date="2025-08" db="UniProtKB">
        <authorList>
            <consortium name="RefSeq"/>
        </authorList>
    </citation>
    <scope>IDENTIFICATION</scope>
    <source>
        <tissue evidence="12">Gonads</tissue>
    </source>
</reference>
<dbReference type="InterPro" id="IPR001357">
    <property type="entry name" value="BRCT_dom"/>
</dbReference>
<dbReference type="InterPro" id="IPR002110">
    <property type="entry name" value="Ankyrin_rpt"/>
</dbReference>
<dbReference type="Gene3D" id="1.25.40.20">
    <property type="entry name" value="Ankyrin repeat-containing domain"/>
    <property type="match status" value="1"/>
</dbReference>
<name>A0A6J2Y8M7_SITOR</name>
<dbReference type="AlphaFoldDB" id="A0A6J2Y8M7"/>
<keyword evidence="4" id="KW-0862">Zinc</keyword>
<dbReference type="PROSITE" id="PS00518">
    <property type="entry name" value="ZF_RING_1"/>
    <property type="match status" value="1"/>
</dbReference>
<keyword evidence="11" id="KW-1185">Reference proteome</keyword>
<dbReference type="PROSITE" id="PS50088">
    <property type="entry name" value="ANK_REPEAT"/>
    <property type="match status" value="3"/>
</dbReference>
<dbReference type="PROSITE" id="PS50297">
    <property type="entry name" value="ANK_REP_REGION"/>
    <property type="match status" value="3"/>
</dbReference>
<dbReference type="RefSeq" id="XP_030759509.1">
    <property type="nucleotide sequence ID" value="XM_030903649.1"/>
</dbReference>
<feature type="domain" description="BRCT" evidence="10">
    <location>
        <begin position="384"/>
        <end position="495"/>
    </location>
</feature>
<keyword evidence="2" id="KW-0677">Repeat</keyword>
<keyword evidence="5 6" id="KW-0040">ANK repeat</keyword>
<feature type="region of interest" description="Disordered" evidence="8">
    <location>
        <begin position="96"/>
        <end position="116"/>
    </location>
</feature>
<dbReference type="InterPro" id="IPR001841">
    <property type="entry name" value="Znf_RING"/>
</dbReference>
<accession>A0A6J2Y8M7</accession>
<evidence type="ECO:0000256" key="3">
    <source>
        <dbReference type="ARBA" id="ARBA00022771"/>
    </source>
</evidence>
<proteinExistence type="predicted"/>
<dbReference type="SUPFAM" id="SSF57850">
    <property type="entry name" value="RING/U-box"/>
    <property type="match status" value="1"/>
</dbReference>
<dbReference type="GO" id="GO:0008270">
    <property type="term" value="F:zinc ion binding"/>
    <property type="evidence" value="ECO:0007669"/>
    <property type="project" value="UniProtKB-KW"/>
</dbReference>
<dbReference type="SMART" id="SM00184">
    <property type="entry name" value="RING"/>
    <property type="match status" value="1"/>
</dbReference>
<sequence>MDISEKILQLLKNLDESLACTLCNEKCKNPIRIIMCGHYFCEKCIKNYTGRSRCPQCKGFFGPQDVKTENVARQTEEPLKDLRELLQNIQKSNVKPKKSDQNIANAKNLPEKTTHVSKHDNNIFEHNGKQYHVNYTDIFSIKKNSKGETKLHLACKKFKLNEIQNLLKQKIDINAKDYAGWTPLHEAIQSGNVEVVEFLLKNGCLINIPGSDYATPLHKAASLDKIDLVKLLLKYGADRDMVEYSGLKPANCTTKDEVKEVLESYNDSPINVLYEVYLPSNIHVYAHSIDEEYKNKLVGSKKITLVNKMDPIKKITHIAIKKTHKVSFKILQAMLEGLQFITQESIDDFIDGNYFLDIPNYVFLTGNDDLNRGIRKSMISTCLRHPKLFEGVNFFIEDHLTPVQVYHLKVDKEYLTKLIKAGDGHVLHRAPALRTCESDQVHPFFASKSSKAYWCCNFIIYAENNVPDLKYNMPELQHRTSKWLIDCIINHDICD</sequence>
<feature type="repeat" description="ANK" evidence="6">
    <location>
        <begin position="146"/>
        <end position="178"/>
    </location>
</feature>
<evidence type="ECO:0000256" key="6">
    <source>
        <dbReference type="PROSITE-ProRule" id="PRU00023"/>
    </source>
</evidence>
<dbReference type="InParanoid" id="A0A6J2Y8M7"/>
<dbReference type="Gene3D" id="3.30.40.10">
    <property type="entry name" value="Zinc/RING finger domain, C3HC4 (zinc finger)"/>
    <property type="match status" value="1"/>
</dbReference>
<evidence type="ECO:0000256" key="4">
    <source>
        <dbReference type="ARBA" id="ARBA00022833"/>
    </source>
</evidence>
<evidence type="ECO:0000256" key="7">
    <source>
        <dbReference type="PROSITE-ProRule" id="PRU00175"/>
    </source>
</evidence>
<dbReference type="GO" id="GO:0031436">
    <property type="term" value="C:BRCA1-BARD1 complex"/>
    <property type="evidence" value="ECO:0007669"/>
    <property type="project" value="TreeGrafter"/>
</dbReference>
<dbReference type="KEGG" id="soy:115884928"/>